<comment type="pathway">
    <text evidence="1">Carbohydrate degradation; glycolysis; pyruvate from D-glyceraldehyde 3-phosphate: step 1/5.</text>
</comment>
<sequence length="451" mass="52727">MGFKVGINGFGRIGKLVYKILRERDIEVPIVNDPALDVSYMYYLLKYDSVFGFDEKVKLKNNQVYYKDKLSELTAFKNPSDIPWKQYDVDYVVEATGIFKTISECEKHRNVKNVIITAPSDDAPMFAVGKIIPELNGKLNGMSMRVPLPDVSVVDLTVRLSKPTSLDEIKKVMIEEGKINKNIIGVTEEDVVSTDFIKDKRSCIFDYKASMQMGENFFKLIAQFRYIYFKYKKILPYLNLIKDHISSIDVNFDLYHVKLDRLANEINDIEAENTKLENEILYQKQIYSKLKELLINLEIKEDHFINLETESFDTSEGITKIEQSLDVLNSFNIENYTIRVVKEKKNVLIKNNKDKDNIYEAVNNKRRLFKIKKFCSNLDEYQNIVKEIDDNFARHVIDFILETDHPVSQTKKLFQFITGQEQFVKNLKEDIYEIIEDNLSDKEKNEISKFM</sequence>
<dbReference type="AlphaFoldDB" id="T0L8F4"/>
<evidence type="ECO:0000256" key="4">
    <source>
        <dbReference type="ARBA" id="ARBA00013119"/>
    </source>
</evidence>
<evidence type="ECO:0000256" key="8">
    <source>
        <dbReference type="SAM" id="Coils"/>
    </source>
</evidence>
<keyword evidence="5" id="KW-0560">Oxidoreductase</keyword>
<dbReference type="GO" id="GO:0000145">
    <property type="term" value="C:exocyst"/>
    <property type="evidence" value="ECO:0007669"/>
    <property type="project" value="InterPro"/>
</dbReference>
<evidence type="ECO:0000256" key="2">
    <source>
        <dbReference type="ARBA" id="ARBA00007406"/>
    </source>
</evidence>
<evidence type="ECO:0000256" key="7">
    <source>
        <dbReference type="ARBA" id="ARBA00023152"/>
    </source>
</evidence>
<dbReference type="PANTHER" id="PTHR10836">
    <property type="entry name" value="GLYCERALDEHYDE 3-PHOSPHATE DEHYDROGENASE"/>
    <property type="match status" value="1"/>
</dbReference>
<organism evidence="10 11">
    <name type="scientific">Vairimorpha apis BRL 01</name>
    <dbReference type="NCBI Taxonomy" id="1037528"/>
    <lineage>
        <taxon>Eukaryota</taxon>
        <taxon>Fungi</taxon>
        <taxon>Fungi incertae sedis</taxon>
        <taxon>Microsporidia</taxon>
        <taxon>Nosematidae</taxon>
        <taxon>Vairimorpha</taxon>
    </lineage>
</organism>
<evidence type="ECO:0000259" key="9">
    <source>
        <dbReference type="SMART" id="SM00846"/>
    </source>
</evidence>
<dbReference type="GO" id="GO:0006887">
    <property type="term" value="P:exocytosis"/>
    <property type="evidence" value="ECO:0007669"/>
    <property type="project" value="InterPro"/>
</dbReference>
<keyword evidence="11" id="KW-1185">Reference proteome</keyword>
<dbReference type="VEuPathDB" id="MicrosporidiaDB:NAPIS_ORF01609"/>
<dbReference type="GO" id="GO:0004365">
    <property type="term" value="F:glyceraldehyde-3-phosphate dehydrogenase (NAD+) (phosphorylating) activity"/>
    <property type="evidence" value="ECO:0007669"/>
    <property type="project" value="UniProtKB-EC"/>
</dbReference>
<dbReference type="GO" id="GO:0005829">
    <property type="term" value="C:cytosol"/>
    <property type="evidence" value="ECO:0007669"/>
    <property type="project" value="TreeGrafter"/>
</dbReference>
<dbReference type="EC" id="1.2.1.12" evidence="4"/>
<dbReference type="Pfam" id="PF02800">
    <property type="entry name" value="Gp_dh_C"/>
    <property type="match status" value="1"/>
</dbReference>
<dbReference type="Proteomes" id="UP000053780">
    <property type="component" value="Unassembled WGS sequence"/>
</dbReference>
<accession>T0L8F4</accession>
<dbReference type="Pfam" id="PF09763">
    <property type="entry name" value="Sec3_CC"/>
    <property type="match status" value="1"/>
</dbReference>
<evidence type="ECO:0000256" key="1">
    <source>
        <dbReference type="ARBA" id="ARBA00004869"/>
    </source>
</evidence>
<evidence type="ECO:0000313" key="10">
    <source>
        <dbReference type="EMBL" id="EQB60824.1"/>
    </source>
</evidence>
<comment type="subunit">
    <text evidence="3">Homotetramer.</text>
</comment>
<dbReference type="InterPro" id="IPR019160">
    <property type="entry name" value="Sec3_CC"/>
</dbReference>
<dbReference type="SUPFAM" id="SSF51735">
    <property type="entry name" value="NAD(P)-binding Rossmann-fold domains"/>
    <property type="match status" value="1"/>
</dbReference>
<dbReference type="InterPro" id="IPR036291">
    <property type="entry name" value="NAD(P)-bd_dom_sf"/>
</dbReference>
<dbReference type="InterPro" id="IPR020831">
    <property type="entry name" value="GlycerAld/Erythrose_P_DH"/>
</dbReference>
<feature type="coiled-coil region" evidence="8">
    <location>
        <begin position="252"/>
        <end position="310"/>
    </location>
</feature>
<keyword evidence="7" id="KW-0324">Glycolysis</keyword>
<dbReference type="UniPathway" id="UPA00109">
    <property type="reaction ID" value="UER00184"/>
</dbReference>
<reference evidence="10 11" key="1">
    <citation type="journal article" date="2013" name="BMC Genomics">
        <title>Genome sequencing and comparative genomics of honey bee microsporidia, Nosema apis reveal novel insights into host-parasite interactions.</title>
        <authorList>
            <person name="Chen Yp."/>
            <person name="Pettis J.S."/>
            <person name="Zhao Y."/>
            <person name="Liu X."/>
            <person name="Tallon L.J."/>
            <person name="Sadzewicz L.D."/>
            <person name="Li R."/>
            <person name="Zheng H."/>
            <person name="Huang S."/>
            <person name="Zhang X."/>
            <person name="Hamilton M.C."/>
            <person name="Pernal S.F."/>
            <person name="Melathopoulos A.P."/>
            <person name="Yan X."/>
            <person name="Evans J.D."/>
        </authorList>
    </citation>
    <scope>NUCLEOTIDE SEQUENCE [LARGE SCALE GENOMIC DNA]</scope>
    <source>
        <strain evidence="10 11">BRL 01</strain>
    </source>
</reference>
<dbReference type="GO" id="GO:0051287">
    <property type="term" value="F:NAD binding"/>
    <property type="evidence" value="ECO:0007669"/>
    <property type="project" value="InterPro"/>
</dbReference>
<proteinExistence type="inferred from homology"/>
<evidence type="ECO:0000313" key="11">
    <source>
        <dbReference type="Proteomes" id="UP000053780"/>
    </source>
</evidence>
<evidence type="ECO:0000256" key="3">
    <source>
        <dbReference type="ARBA" id="ARBA00011881"/>
    </source>
</evidence>
<dbReference type="HOGENOM" id="CLU_607052_0_0_1"/>
<dbReference type="InterPro" id="IPR020828">
    <property type="entry name" value="GlycerAld_3-P_DH_NAD(P)-bd"/>
</dbReference>
<gene>
    <name evidence="10" type="ORF">NAPIS_ORF01609</name>
</gene>
<keyword evidence="8" id="KW-0175">Coiled coil</keyword>
<dbReference type="GO" id="GO:0006096">
    <property type="term" value="P:glycolytic process"/>
    <property type="evidence" value="ECO:0007669"/>
    <property type="project" value="UniProtKB-UniPathway"/>
</dbReference>
<name>T0L8F4_9MICR</name>
<dbReference type="SUPFAM" id="SSF55347">
    <property type="entry name" value="Glyceraldehyde-3-phosphate dehydrogenase-like, C-terminal domain"/>
    <property type="match status" value="1"/>
</dbReference>
<dbReference type="Pfam" id="PF00044">
    <property type="entry name" value="Gp_dh_N"/>
    <property type="match status" value="1"/>
</dbReference>
<dbReference type="SMART" id="SM00846">
    <property type="entry name" value="Gp_dh_N"/>
    <property type="match status" value="1"/>
</dbReference>
<dbReference type="InterPro" id="IPR020829">
    <property type="entry name" value="GlycerAld_3-P_DH_cat"/>
</dbReference>
<protein>
    <recommendedName>
        <fullName evidence="4">glyceraldehyde-3-phosphate dehydrogenase (phosphorylating)</fullName>
        <ecNumber evidence="4">1.2.1.12</ecNumber>
    </recommendedName>
</protein>
<feature type="domain" description="Glyceraldehyde 3-phosphate dehydrogenase NAD(P) binding" evidence="9">
    <location>
        <begin position="3"/>
        <end position="139"/>
    </location>
</feature>
<dbReference type="OrthoDB" id="1152826at2759"/>
<evidence type="ECO:0000256" key="5">
    <source>
        <dbReference type="ARBA" id="ARBA00023002"/>
    </source>
</evidence>
<dbReference type="EMBL" id="KE647232">
    <property type="protein sequence ID" value="EQB60824.1"/>
    <property type="molecule type" value="Genomic_DNA"/>
</dbReference>
<dbReference type="PANTHER" id="PTHR10836:SF76">
    <property type="entry name" value="GLYCERALDEHYDE-3-PHOSPHATE DEHYDROGENASE-RELATED"/>
    <property type="match status" value="1"/>
</dbReference>
<keyword evidence="6" id="KW-0520">NAD</keyword>
<evidence type="ECO:0000256" key="6">
    <source>
        <dbReference type="ARBA" id="ARBA00023027"/>
    </source>
</evidence>
<comment type="similarity">
    <text evidence="2">Belongs to the glyceraldehyde-3-phosphate dehydrogenase family.</text>
</comment>
<dbReference type="Gene3D" id="3.40.50.720">
    <property type="entry name" value="NAD(P)-binding Rossmann-like Domain"/>
    <property type="match status" value="1"/>
</dbReference>